<keyword evidence="12" id="KW-1133">Transmembrane helix</keyword>
<keyword evidence="11" id="KW-0735">Signal-anchor</keyword>
<dbReference type="InterPro" id="IPR007754">
    <property type="entry name" value="GlcNAc_II"/>
</dbReference>
<evidence type="ECO:0000256" key="13">
    <source>
        <dbReference type="ARBA" id="ARBA00023034"/>
    </source>
</evidence>
<dbReference type="GO" id="GO:0000139">
    <property type="term" value="C:Golgi membrane"/>
    <property type="evidence" value="ECO:0007669"/>
    <property type="project" value="UniProtKB-SubCell"/>
</dbReference>
<evidence type="ECO:0000313" key="27">
    <source>
        <dbReference type="Proteomes" id="UP000183832"/>
    </source>
</evidence>
<dbReference type="PANTHER" id="PTHR12871:SF0">
    <property type="entry name" value="ALPHA-1,6-MANNOSYL-GLYCOPROTEIN 2-BETA-N-ACETYLGLUCOSAMINYLTRANSFERASE"/>
    <property type="match status" value="1"/>
</dbReference>
<feature type="disulfide bond" evidence="25">
    <location>
        <begin position="162"/>
        <end position="176"/>
    </location>
</feature>
<evidence type="ECO:0000256" key="6">
    <source>
        <dbReference type="ARBA" id="ARBA00014817"/>
    </source>
</evidence>
<feature type="binding site" evidence="23">
    <location>
        <begin position="89"/>
        <end position="93"/>
    </location>
    <ligand>
        <name>substrate</name>
    </ligand>
</feature>
<dbReference type="GO" id="GO:0008455">
    <property type="term" value="F:alpha-1,6-mannosylglycoprotein 2-beta-N-acetylglucosaminyltransferase activity"/>
    <property type="evidence" value="ECO:0007669"/>
    <property type="project" value="UniProtKB-EC"/>
</dbReference>
<evidence type="ECO:0000256" key="22">
    <source>
        <dbReference type="ARBA" id="ARBA00093257"/>
    </source>
</evidence>
<evidence type="ECO:0000256" key="9">
    <source>
        <dbReference type="ARBA" id="ARBA00022692"/>
    </source>
</evidence>
<keyword evidence="27" id="KW-1185">Reference proteome</keyword>
<organism evidence="26 27">
    <name type="scientific">Clunio marinus</name>
    <dbReference type="NCBI Taxonomy" id="568069"/>
    <lineage>
        <taxon>Eukaryota</taxon>
        <taxon>Metazoa</taxon>
        <taxon>Ecdysozoa</taxon>
        <taxon>Arthropoda</taxon>
        <taxon>Hexapoda</taxon>
        <taxon>Insecta</taxon>
        <taxon>Pterygota</taxon>
        <taxon>Neoptera</taxon>
        <taxon>Endopterygota</taxon>
        <taxon>Diptera</taxon>
        <taxon>Nematocera</taxon>
        <taxon>Chironomoidea</taxon>
        <taxon>Chironomidae</taxon>
        <taxon>Clunio</taxon>
    </lineage>
</organism>
<evidence type="ECO:0000256" key="11">
    <source>
        <dbReference type="ARBA" id="ARBA00022968"/>
    </source>
</evidence>
<proteinExistence type="inferred from homology"/>
<accession>A0A1J1I1R5</accession>
<evidence type="ECO:0000256" key="16">
    <source>
        <dbReference type="ARBA" id="ARBA00023180"/>
    </source>
</evidence>
<evidence type="ECO:0000313" key="26">
    <source>
        <dbReference type="EMBL" id="CRK94229.1"/>
    </source>
</evidence>
<dbReference type="Proteomes" id="UP000183832">
    <property type="component" value="Unassembled WGS sequence"/>
</dbReference>
<keyword evidence="9" id="KW-0812">Transmembrane</keyword>
<evidence type="ECO:0000256" key="17">
    <source>
        <dbReference type="ARBA" id="ARBA00023211"/>
    </source>
</evidence>
<dbReference type="GO" id="GO:0005795">
    <property type="term" value="C:Golgi stack"/>
    <property type="evidence" value="ECO:0007669"/>
    <property type="project" value="InterPro"/>
</dbReference>
<keyword evidence="10 24" id="KW-0479">Metal-binding</keyword>
<comment type="cofactor">
    <cofactor evidence="1 24">
        <name>Mn(2+)</name>
        <dbReference type="ChEBI" id="CHEBI:29035"/>
    </cofactor>
</comment>
<dbReference type="OrthoDB" id="6019616at2759"/>
<evidence type="ECO:0000256" key="8">
    <source>
        <dbReference type="ARBA" id="ARBA00022679"/>
    </source>
</evidence>
<dbReference type="SUPFAM" id="SSF53448">
    <property type="entry name" value="Nucleotide-diphospho-sugar transferases"/>
    <property type="match status" value="1"/>
</dbReference>
<feature type="binding site" evidence="23">
    <location>
        <position position="120"/>
    </location>
    <ligand>
        <name>substrate</name>
    </ligand>
</feature>
<comment type="subcellular location">
    <subcellularLocation>
        <location evidence="2">Golgi apparatus membrane</location>
        <topology evidence="2">Single-pass type II membrane protein</topology>
    </subcellularLocation>
</comment>
<evidence type="ECO:0000256" key="23">
    <source>
        <dbReference type="PIRSR" id="PIRSR607754-1"/>
    </source>
</evidence>
<dbReference type="EMBL" id="CVRI01000038">
    <property type="protein sequence ID" value="CRK94229.1"/>
    <property type="molecule type" value="Genomic_DNA"/>
</dbReference>
<dbReference type="Pfam" id="PF05060">
    <property type="entry name" value="MGAT2"/>
    <property type="match status" value="1"/>
</dbReference>
<comment type="similarity">
    <text evidence="4">Belongs to the glycosyltransferase 16 (GT16) protein family.</text>
</comment>
<evidence type="ECO:0000256" key="18">
    <source>
        <dbReference type="ARBA" id="ARBA00029663"/>
    </source>
</evidence>
<comment type="pathway">
    <text evidence="3">Protein modification; protein glycosylation.</text>
</comment>
<keyword evidence="8" id="KW-0808">Transferase</keyword>
<dbReference type="AlphaFoldDB" id="A0A1J1I1R5"/>
<evidence type="ECO:0000256" key="21">
    <source>
        <dbReference type="ARBA" id="ARBA00032915"/>
    </source>
</evidence>
<evidence type="ECO:0000256" key="19">
    <source>
        <dbReference type="ARBA" id="ARBA00031203"/>
    </source>
</evidence>
<dbReference type="GO" id="GO:0009312">
    <property type="term" value="P:oligosaccharide biosynthetic process"/>
    <property type="evidence" value="ECO:0007669"/>
    <property type="project" value="InterPro"/>
</dbReference>
<keyword evidence="13" id="KW-0333">Golgi apparatus</keyword>
<keyword evidence="14" id="KW-0472">Membrane</keyword>
<dbReference type="STRING" id="568069.A0A1J1I1R5"/>
<feature type="disulfide bond" evidence="25">
    <location>
        <begin position="249"/>
        <end position="252"/>
    </location>
</feature>
<gene>
    <name evidence="26" type="primary">similar to Alpha-1</name>
    <name evidence="26" type="ORF">CLUMA_CG007744</name>
</gene>
<evidence type="ECO:0000256" key="14">
    <source>
        <dbReference type="ARBA" id="ARBA00023136"/>
    </source>
</evidence>
<dbReference type="GO" id="GO:0046872">
    <property type="term" value="F:metal ion binding"/>
    <property type="evidence" value="ECO:0007669"/>
    <property type="project" value="UniProtKB-KW"/>
</dbReference>
<dbReference type="InterPro" id="IPR029044">
    <property type="entry name" value="Nucleotide-diphossugar_trans"/>
</dbReference>
<evidence type="ECO:0000256" key="10">
    <source>
        <dbReference type="ARBA" id="ARBA00022723"/>
    </source>
</evidence>
<reference evidence="26 27" key="1">
    <citation type="submission" date="2015-04" db="EMBL/GenBank/DDBJ databases">
        <authorList>
            <person name="Syromyatnikov M.Y."/>
            <person name="Popov V.N."/>
        </authorList>
    </citation>
    <scope>NUCLEOTIDE SEQUENCE [LARGE SCALE GENOMIC DNA]</scope>
</reference>
<comment type="catalytic activity">
    <reaction evidence="22">
        <text>an N(4)-{beta-D-GlcNAc-(1-&gt;2)-alpha-D-Man-(1-&gt;3)-[alpha-D-Man-(1-&gt;6)]-beta-D-Man-(1-&gt;4)-beta-D-GlcNAc-(1-&gt;4)-beta-D-GlcNAc}-L-asparaginyl-[protein] + UDP-N-acetyl-alpha-D-glucosamine = N(4)-{beta-D-GlcNAc-(1-&gt;2)-alpha-D-Man-(1-&gt;3)-[beta-D-GlcNAc-(1-&gt;2)-alpha-D-Man-(1-&gt;6)]-beta-D-Man-(1-&gt;4)-beta-D-GlcNAc-(1-&gt;4)-beta-D-GlcNAc}-L-asparaginyl-[protein] + UDP + H(+)</text>
        <dbReference type="Rhea" id="RHEA:12941"/>
        <dbReference type="Rhea" id="RHEA-COMP:13526"/>
        <dbReference type="Rhea" id="RHEA-COMP:14369"/>
        <dbReference type="ChEBI" id="CHEBI:15378"/>
        <dbReference type="ChEBI" id="CHEBI:57705"/>
        <dbReference type="ChEBI" id="CHEBI:58223"/>
        <dbReference type="ChEBI" id="CHEBI:60615"/>
        <dbReference type="ChEBI" id="CHEBI:60651"/>
        <dbReference type="EC" id="2.4.1.143"/>
    </reaction>
</comment>
<evidence type="ECO:0000256" key="7">
    <source>
        <dbReference type="ARBA" id="ARBA00022676"/>
    </source>
</evidence>
<evidence type="ECO:0000256" key="4">
    <source>
        <dbReference type="ARBA" id="ARBA00011011"/>
    </source>
</evidence>
<sequence>MLALITNLGLKSHKDKSEPNIDSFATIVEYDLPLSFENKLVEVPESQINSEQNVEELQQLINSHNINQKIYNFQKFGPVTNATLLITIQVHNRITNLKHLISSFKEAWGISKAMLIFSHDIYDASINQIIQEIDFCMVMQIFYPYSIQTHPNLFPGNDPHDCPRNASQEYAKSINCTNYESPDVYKHYREAKFTQMKHHWWWKLNRIFDQLRATRKHEGILLLIEEDYYLSKDFIHILRLLQMQIEQLCPTCNFISLGNYKSSPNMFNKNAIDVKMWTPNNYNMGMAFNRTTWNQIKKCTKYFCDYDDYNYDFSLENVNKNCLEDKLLTAIVVGSRVHHVGDCGVHHHKEKCNIDNIVKDLKEKLENSKRWLYPKALKIRKFSDIQEHKKLSLFGGWGDARDRSLCRNMTLEYSEVFVK</sequence>
<evidence type="ECO:0000256" key="2">
    <source>
        <dbReference type="ARBA" id="ARBA00004323"/>
    </source>
</evidence>
<evidence type="ECO:0000256" key="12">
    <source>
        <dbReference type="ARBA" id="ARBA00022989"/>
    </source>
</evidence>
<keyword evidence="15 25" id="KW-1015">Disulfide bond</keyword>
<evidence type="ECO:0000256" key="15">
    <source>
        <dbReference type="ARBA" id="ARBA00023157"/>
    </source>
</evidence>
<evidence type="ECO:0000256" key="20">
    <source>
        <dbReference type="ARBA" id="ARBA00032552"/>
    </source>
</evidence>
<dbReference type="PANTHER" id="PTHR12871">
    <property type="entry name" value="BETA-1,2-N-ACETYLGLUCOSAMINYLTRANSFERASE II"/>
    <property type="match status" value="1"/>
</dbReference>
<keyword evidence="16" id="KW-0325">Glycoprotein</keyword>
<protein>
    <recommendedName>
        <fullName evidence="6">Alpha-1,6-mannosyl-glycoprotein 2-beta-N-acetylglucosaminyltransferase</fullName>
        <ecNumber evidence="5">2.4.1.143</ecNumber>
    </recommendedName>
    <alternativeName>
        <fullName evidence="21">Beta-1,2-N-acetylglucosaminyltransferase II</fullName>
    </alternativeName>
    <alternativeName>
        <fullName evidence="20">GlcNAc-T II</fullName>
    </alternativeName>
    <alternativeName>
        <fullName evidence="19">Mannoside acetylglucosaminyltransferase 2</fullName>
    </alternativeName>
    <alternativeName>
        <fullName evidence="18">N-glycosyl-oligosaccharide-glycoprotein N-acetylglucosaminyltransferase II</fullName>
    </alternativeName>
</protein>
<evidence type="ECO:0000256" key="5">
    <source>
        <dbReference type="ARBA" id="ARBA00012613"/>
    </source>
</evidence>
<dbReference type="Gene3D" id="3.90.550.10">
    <property type="entry name" value="Spore Coat Polysaccharide Biosynthesis Protein SpsA, Chain A"/>
    <property type="match status" value="1"/>
</dbReference>
<feature type="binding site" evidence="24">
    <location>
        <position position="227"/>
    </location>
    <ligand>
        <name>Mn(2+)</name>
        <dbReference type="ChEBI" id="CHEBI:29035"/>
    </ligand>
</feature>
<dbReference type="UniPathway" id="UPA00378"/>
<evidence type="ECO:0000256" key="3">
    <source>
        <dbReference type="ARBA" id="ARBA00004922"/>
    </source>
</evidence>
<name>A0A1J1I1R5_9DIPT</name>
<feature type="disulfide bond" evidence="25">
    <location>
        <begin position="299"/>
        <end position="322"/>
    </location>
</feature>
<feature type="binding site" evidence="23">
    <location>
        <begin position="195"/>
        <end position="199"/>
    </location>
    <ligand>
        <name>substrate</name>
    </ligand>
</feature>
<evidence type="ECO:0000256" key="24">
    <source>
        <dbReference type="PIRSR" id="PIRSR607754-2"/>
    </source>
</evidence>
<feature type="disulfide bond" evidence="25">
    <location>
        <begin position="304"/>
        <end position="406"/>
    </location>
</feature>
<feature type="disulfide bond" evidence="25">
    <location>
        <begin position="343"/>
        <end position="352"/>
    </location>
</feature>
<evidence type="ECO:0000256" key="1">
    <source>
        <dbReference type="ARBA" id="ARBA00001936"/>
    </source>
</evidence>
<keyword evidence="17 24" id="KW-0464">Manganese</keyword>
<keyword evidence="7" id="KW-0328">Glycosyltransferase</keyword>
<evidence type="ECO:0000256" key="25">
    <source>
        <dbReference type="PIRSR" id="PIRSR607754-3"/>
    </source>
</evidence>
<dbReference type="GO" id="GO:0006487">
    <property type="term" value="P:protein N-linked glycosylation"/>
    <property type="evidence" value="ECO:0007669"/>
    <property type="project" value="TreeGrafter"/>
</dbReference>
<feature type="binding site" evidence="24">
    <location>
        <position position="339"/>
    </location>
    <ligand>
        <name>Mn(2+)</name>
        <dbReference type="ChEBI" id="CHEBI:29035"/>
    </ligand>
</feature>
<dbReference type="EC" id="2.4.1.143" evidence="5"/>